<dbReference type="Proteomes" id="UP001066276">
    <property type="component" value="Chromosome 6"/>
</dbReference>
<proteinExistence type="predicted"/>
<sequence>MRYPSNRDAMSVTSVTTRTMRRDMGQGSCCAARVYSGTALAVRSNGQRNTEKLKCLYHAVMRAFQRIPTSMPVEIKMSSLINALNKGVKLVSKHY</sequence>
<keyword evidence="2" id="KW-1185">Reference proteome</keyword>
<evidence type="ECO:0000313" key="1">
    <source>
        <dbReference type="EMBL" id="KAJ1136143.1"/>
    </source>
</evidence>
<reference evidence="1" key="1">
    <citation type="journal article" date="2022" name="bioRxiv">
        <title>Sequencing and chromosome-scale assembly of the giantPleurodeles waltlgenome.</title>
        <authorList>
            <person name="Brown T."/>
            <person name="Elewa A."/>
            <person name="Iarovenko S."/>
            <person name="Subramanian E."/>
            <person name="Araus A.J."/>
            <person name="Petzold A."/>
            <person name="Susuki M."/>
            <person name="Suzuki K.-i.T."/>
            <person name="Hayashi T."/>
            <person name="Toyoda A."/>
            <person name="Oliveira C."/>
            <person name="Osipova E."/>
            <person name="Leigh N.D."/>
            <person name="Simon A."/>
            <person name="Yun M.H."/>
        </authorList>
    </citation>
    <scope>NUCLEOTIDE SEQUENCE</scope>
    <source>
        <strain evidence="1">20211129_DDA</strain>
        <tissue evidence="1">Liver</tissue>
    </source>
</reference>
<gene>
    <name evidence="1" type="ORF">NDU88_002561</name>
</gene>
<dbReference type="AlphaFoldDB" id="A0AAV7QC38"/>
<accession>A0AAV7QC38</accession>
<dbReference type="EMBL" id="JANPWB010000010">
    <property type="protein sequence ID" value="KAJ1136143.1"/>
    <property type="molecule type" value="Genomic_DNA"/>
</dbReference>
<evidence type="ECO:0000313" key="2">
    <source>
        <dbReference type="Proteomes" id="UP001066276"/>
    </source>
</evidence>
<organism evidence="1 2">
    <name type="scientific">Pleurodeles waltl</name>
    <name type="common">Iberian ribbed newt</name>
    <dbReference type="NCBI Taxonomy" id="8319"/>
    <lineage>
        <taxon>Eukaryota</taxon>
        <taxon>Metazoa</taxon>
        <taxon>Chordata</taxon>
        <taxon>Craniata</taxon>
        <taxon>Vertebrata</taxon>
        <taxon>Euteleostomi</taxon>
        <taxon>Amphibia</taxon>
        <taxon>Batrachia</taxon>
        <taxon>Caudata</taxon>
        <taxon>Salamandroidea</taxon>
        <taxon>Salamandridae</taxon>
        <taxon>Pleurodelinae</taxon>
        <taxon>Pleurodeles</taxon>
    </lineage>
</organism>
<name>A0AAV7QC38_PLEWA</name>
<comment type="caution">
    <text evidence="1">The sequence shown here is derived from an EMBL/GenBank/DDBJ whole genome shotgun (WGS) entry which is preliminary data.</text>
</comment>
<protein>
    <submittedName>
        <fullName evidence="1">Uncharacterized protein</fullName>
    </submittedName>
</protein>